<gene>
    <name evidence="1" type="ORF">P4I72_03805</name>
</gene>
<dbReference type="EMBL" id="JARLKY010000009">
    <property type="protein sequence ID" value="MEC0226238.1"/>
    <property type="molecule type" value="Genomic_DNA"/>
</dbReference>
<keyword evidence="2" id="KW-1185">Reference proteome</keyword>
<evidence type="ECO:0008006" key="3">
    <source>
        <dbReference type="Google" id="ProtNLM"/>
    </source>
</evidence>
<dbReference type="RefSeq" id="WP_326070634.1">
    <property type="nucleotide sequence ID" value="NZ_JARLKY010000009.1"/>
</dbReference>
<evidence type="ECO:0000313" key="2">
    <source>
        <dbReference type="Proteomes" id="UP001338137"/>
    </source>
</evidence>
<name>A0ABU6FWG0_9BACL</name>
<comment type="caution">
    <text evidence="1">The sequence shown here is derived from an EMBL/GenBank/DDBJ whole genome shotgun (WGS) entry which is preliminary data.</text>
</comment>
<proteinExistence type="predicted"/>
<dbReference type="Proteomes" id="UP001338137">
    <property type="component" value="Unassembled WGS sequence"/>
</dbReference>
<sequence>MQSGTHKYPIAAEGIYAVLVEKMNSSICKQMVELLGETLGVSSL</sequence>
<accession>A0ABU6FWG0</accession>
<organism evidence="1 2">
    <name type="scientific">Paenibacillus alba</name>
    <dbReference type="NCBI Taxonomy" id="1197127"/>
    <lineage>
        <taxon>Bacteria</taxon>
        <taxon>Bacillati</taxon>
        <taxon>Bacillota</taxon>
        <taxon>Bacilli</taxon>
        <taxon>Bacillales</taxon>
        <taxon>Paenibacillaceae</taxon>
        <taxon>Paenibacillus</taxon>
    </lineage>
</organism>
<evidence type="ECO:0000313" key="1">
    <source>
        <dbReference type="EMBL" id="MEC0226238.1"/>
    </source>
</evidence>
<reference evidence="1 2" key="1">
    <citation type="submission" date="2023-03" db="EMBL/GenBank/DDBJ databases">
        <title>Bacillus Genome Sequencing.</title>
        <authorList>
            <person name="Dunlap C."/>
        </authorList>
    </citation>
    <scope>NUCLEOTIDE SEQUENCE [LARGE SCALE GENOMIC DNA]</scope>
    <source>
        <strain evidence="1 2">BD-533</strain>
    </source>
</reference>
<protein>
    <recommendedName>
        <fullName evidence="3">Transposase</fullName>
    </recommendedName>
</protein>